<evidence type="ECO:0000256" key="1">
    <source>
        <dbReference type="ARBA" id="ARBA00001946"/>
    </source>
</evidence>
<dbReference type="RefSeq" id="WP_064124164.1">
    <property type="nucleotide sequence ID" value="NZ_CP015243.1"/>
</dbReference>
<evidence type="ECO:0000256" key="12">
    <source>
        <dbReference type="SAM" id="SignalP"/>
    </source>
</evidence>
<evidence type="ECO:0000256" key="6">
    <source>
        <dbReference type="ARBA" id="ARBA00022801"/>
    </source>
</evidence>
<keyword evidence="7" id="KW-0460">Magnesium</keyword>
<evidence type="ECO:0000256" key="11">
    <source>
        <dbReference type="SAM" id="MobiDB-lite"/>
    </source>
</evidence>
<dbReference type="GO" id="GO:0036424">
    <property type="term" value="F:L-phosphoserine phosphatase activity"/>
    <property type="evidence" value="ECO:0007669"/>
    <property type="project" value="TreeGrafter"/>
</dbReference>
<dbReference type="Gene3D" id="3.40.50.1000">
    <property type="entry name" value="HAD superfamily/HAD-like"/>
    <property type="match status" value="1"/>
</dbReference>
<comment type="catalytic activity">
    <reaction evidence="9">
        <text>O-phospho-L-serine + H2O = L-serine + phosphate</text>
        <dbReference type="Rhea" id="RHEA:21208"/>
        <dbReference type="ChEBI" id="CHEBI:15377"/>
        <dbReference type="ChEBI" id="CHEBI:33384"/>
        <dbReference type="ChEBI" id="CHEBI:43474"/>
        <dbReference type="ChEBI" id="CHEBI:57524"/>
        <dbReference type="EC" id="3.1.3.3"/>
    </reaction>
</comment>
<evidence type="ECO:0000256" key="4">
    <source>
        <dbReference type="ARBA" id="ARBA00022605"/>
    </source>
</evidence>
<feature type="region of interest" description="Disordered" evidence="11">
    <location>
        <begin position="321"/>
        <end position="341"/>
    </location>
</feature>
<dbReference type="Proteomes" id="UP000077875">
    <property type="component" value="Chromosome"/>
</dbReference>
<evidence type="ECO:0000256" key="9">
    <source>
        <dbReference type="ARBA" id="ARBA00048138"/>
    </source>
</evidence>
<keyword evidence="12" id="KW-0732">Signal</keyword>
<dbReference type="EC" id="3.1.3.3" evidence="3"/>
<evidence type="ECO:0000256" key="7">
    <source>
        <dbReference type="ARBA" id="ARBA00022842"/>
    </source>
</evidence>
<evidence type="ECO:0000313" key="14">
    <source>
        <dbReference type="Proteomes" id="UP000077875"/>
    </source>
</evidence>
<dbReference type="AlphaFoldDB" id="A0A172YJF3"/>
<dbReference type="InterPro" id="IPR023214">
    <property type="entry name" value="HAD_sf"/>
</dbReference>
<gene>
    <name evidence="13" type="ORF">A5892_19275</name>
</gene>
<feature type="chain" id="PRO_5008004762" description="phosphoserine phosphatase" evidence="12">
    <location>
        <begin position="24"/>
        <end position="354"/>
    </location>
</feature>
<keyword evidence="5" id="KW-0479">Metal-binding</keyword>
<keyword evidence="8" id="KW-0718">Serine biosynthesis</keyword>
<dbReference type="EMBL" id="CP015243">
    <property type="protein sequence ID" value="ANF59334.1"/>
    <property type="molecule type" value="Genomic_DNA"/>
</dbReference>
<name>A0A172YJF3_9GAMM</name>
<dbReference type="STRING" id="376489.A5892_19275"/>
<evidence type="ECO:0000256" key="3">
    <source>
        <dbReference type="ARBA" id="ARBA00012640"/>
    </source>
</evidence>
<comment type="catalytic activity">
    <reaction evidence="10">
        <text>O-phospho-D-serine + H2O = D-serine + phosphate</text>
        <dbReference type="Rhea" id="RHEA:24873"/>
        <dbReference type="ChEBI" id="CHEBI:15377"/>
        <dbReference type="ChEBI" id="CHEBI:35247"/>
        <dbReference type="ChEBI" id="CHEBI:43474"/>
        <dbReference type="ChEBI" id="CHEBI:58680"/>
        <dbReference type="EC" id="3.1.3.3"/>
    </reaction>
</comment>
<dbReference type="InterPro" id="IPR050582">
    <property type="entry name" value="HAD-like_SerB"/>
</dbReference>
<feature type="signal peptide" evidence="12">
    <location>
        <begin position="1"/>
        <end position="23"/>
    </location>
</feature>
<keyword evidence="4" id="KW-0028">Amino-acid biosynthesis</keyword>
<evidence type="ECO:0000256" key="2">
    <source>
        <dbReference type="ARBA" id="ARBA00005135"/>
    </source>
</evidence>
<keyword evidence="6" id="KW-0378">Hydrolase</keyword>
<evidence type="ECO:0000256" key="5">
    <source>
        <dbReference type="ARBA" id="ARBA00022723"/>
    </source>
</evidence>
<dbReference type="SUPFAM" id="SSF56784">
    <property type="entry name" value="HAD-like"/>
    <property type="match status" value="1"/>
</dbReference>
<protein>
    <recommendedName>
        <fullName evidence="3">phosphoserine phosphatase</fullName>
        <ecNumber evidence="3">3.1.3.3</ecNumber>
    </recommendedName>
</protein>
<dbReference type="GO" id="GO:0006564">
    <property type="term" value="P:L-serine biosynthetic process"/>
    <property type="evidence" value="ECO:0007669"/>
    <property type="project" value="UniProtKB-KW"/>
</dbReference>
<comment type="cofactor">
    <cofactor evidence="1">
        <name>Mg(2+)</name>
        <dbReference type="ChEBI" id="CHEBI:18420"/>
    </cofactor>
</comment>
<evidence type="ECO:0000256" key="10">
    <source>
        <dbReference type="ARBA" id="ARBA00048523"/>
    </source>
</evidence>
<dbReference type="Gene3D" id="1.20.1440.310">
    <property type="match status" value="1"/>
</dbReference>
<dbReference type="GO" id="GO:0005737">
    <property type="term" value="C:cytoplasm"/>
    <property type="evidence" value="ECO:0007669"/>
    <property type="project" value="TreeGrafter"/>
</dbReference>
<dbReference type="InterPro" id="IPR036412">
    <property type="entry name" value="HAD-like_sf"/>
</dbReference>
<accession>A0A172YJF3</accession>
<dbReference type="GO" id="GO:0000287">
    <property type="term" value="F:magnesium ion binding"/>
    <property type="evidence" value="ECO:0007669"/>
    <property type="project" value="TreeGrafter"/>
</dbReference>
<evidence type="ECO:0000256" key="8">
    <source>
        <dbReference type="ARBA" id="ARBA00023299"/>
    </source>
</evidence>
<dbReference type="PANTHER" id="PTHR43344">
    <property type="entry name" value="PHOSPHOSERINE PHOSPHATASE"/>
    <property type="match status" value="1"/>
</dbReference>
<feature type="compositionally biased region" description="Basic and acidic residues" evidence="11">
    <location>
        <begin position="321"/>
        <end position="330"/>
    </location>
</feature>
<dbReference type="KEGG" id="haa:A5892_19275"/>
<proteinExistence type="predicted"/>
<sequence>MTRTISSLMFGALCVTATHLAFAETKLEHWPPEAAARIDAMIEQNRGREHAYAVFDMDNTSYQFDITESLLPYLENKGVLTRENLDPALKLIPFKDAEGQPESLFSYYYRLCEIDDLVCYPWIAQSFAGLSLEELKRNVDEMLAEGKPVPTHYYDGDDYVEYQVEPPRLFAGMQELYNRLQENGIEVYVVTAANEEIVRMVASDPRYGYNVPPEHVIGVNTLLKDPESGELTTSRFAIRDGVYDQAASQRMVLTSYLVNPMTWFEGKLGTIYGWIDQWNKPVLVAGDTSGSDGYMLLNGTDIEQGGVRVWVTRSASHTERMREWRSRSAEQQRAAGAQPSADLNWIEVAPEELH</sequence>
<organism evidence="13 14">
    <name type="scientific">Halotalea alkalilenta</name>
    <dbReference type="NCBI Taxonomy" id="376489"/>
    <lineage>
        <taxon>Bacteria</taxon>
        <taxon>Pseudomonadati</taxon>
        <taxon>Pseudomonadota</taxon>
        <taxon>Gammaproteobacteria</taxon>
        <taxon>Oceanospirillales</taxon>
        <taxon>Halomonadaceae</taxon>
        <taxon>Halotalea</taxon>
    </lineage>
</organism>
<dbReference type="PANTHER" id="PTHR43344:SF2">
    <property type="entry name" value="PHOSPHOSERINE PHOSPHATASE"/>
    <property type="match status" value="1"/>
</dbReference>
<reference evidence="13 14" key="1">
    <citation type="submission" date="2016-04" db="EMBL/GenBank/DDBJ databases">
        <title>Complete Genome Sequence of Halotalea alkalilenta IHB B 13600.</title>
        <authorList>
            <person name="Swarnkar M.K."/>
            <person name="Sharma A."/>
            <person name="Kaushal K."/>
            <person name="Soni R."/>
            <person name="Rana S."/>
            <person name="Singh A.K."/>
            <person name="Gulati A."/>
        </authorList>
    </citation>
    <scope>NUCLEOTIDE SEQUENCE [LARGE SCALE GENOMIC DNA]</scope>
    <source>
        <strain evidence="13 14">IHB B 13600</strain>
    </source>
</reference>
<evidence type="ECO:0000313" key="13">
    <source>
        <dbReference type="EMBL" id="ANF59334.1"/>
    </source>
</evidence>
<keyword evidence="14" id="KW-1185">Reference proteome</keyword>
<comment type="pathway">
    <text evidence="2">Amino-acid biosynthesis; L-serine biosynthesis; L-serine from 3-phospho-D-glycerate: step 3/3.</text>
</comment>